<evidence type="ECO:0000259" key="3">
    <source>
        <dbReference type="Pfam" id="PF22936"/>
    </source>
</evidence>
<proteinExistence type="predicted"/>
<accession>A0A6L2K4B3</accession>
<feature type="compositionally biased region" description="Polar residues" evidence="1">
    <location>
        <begin position="371"/>
        <end position="387"/>
    </location>
</feature>
<sequence length="497" mass="54132">MIEESKNLTSLSLDELIENLKVYEMIVKKDFEIVKEKVERKSLALKAKKESSDKECLTSSSEDGEYAMASDSGEEDDEQVKNETCLVAQTSSEMCLEFDLEPDEWIKDSGYSKHMTDNRKLFLSYKAYNGGNAIFGSNICGNIIGKGKQAHASHKAKNIVSTTRCLELLHVDLFGLSVVWSYGGNGYILVIVDDYSRCGVGRGLTRGDKVVFLAFVLKGGDEVPGQMTHLVASLTLDGAKSCGDRCYDCYCCGYLIFVVVAIIGVVIVITIIGVIVVVVVGGIPFIIKLSFMIIGSFSCYRSFTWLGVLIGIVSICHGSSLCVQSCGYSGKFWNRYIDNGISDSVEGLVFLGKSDESVEGKDRKQTCFLGGNNSSGTKKSRGLNSGNGNTGDGDKIACEIIRVGIVTLVEEQISMWKVNLPRLPIESNIVLLGANGLGGQEYLEWGTRGVDWWPRVDSMRLRWPCKVYGKCGVGRGLTRGDEVVLLALVLKGGDEGA</sequence>
<keyword evidence="2" id="KW-0472">Membrane</keyword>
<evidence type="ECO:0000256" key="2">
    <source>
        <dbReference type="SAM" id="Phobius"/>
    </source>
</evidence>
<dbReference type="Pfam" id="PF22936">
    <property type="entry name" value="Pol_BBD"/>
    <property type="match status" value="1"/>
</dbReference>
<comment type="caution">
    <text evidence="4">The sequence shown here is derived from an EMBL/GenBank/DDBJ whole genome shotgun (WGS) entry which is preliminary data.</text>
</comment>
<keyword evidence="2" id="KW-0812">Transmembrane</keyword>
<evidence type="ECO:0000256" key="1">
    <source>
        <dbReference type="SAM" id="MobiDB-lite"/>
    </source>
</evidence>
<feature type="region of interest" description="Disordered" evidence="1">
    <location>
        <begin position="47"/>
        <end position="81"/>
    </location>
</feature>
<protein>
    <submittedName>
        <fullName evidence="4">Retrovirus-related Pol polyprotein from transposon TNT 1-94</fullName>
    </submittedName>
</protein>
<evidence type="ECO:0000313" key="4">
    <source>
        <dbReference type="EMBL" id="GEU42915.1"/>
    </source>
</evidence>
<keyword evidence="2" id="KW-1133">Transmembrane helix</keyword>
<dbReference type="EMBL" id="BKCJ010001633">
    <property type="protein sequence ID" value="GEU42915.1"/>
    <property type="molecule type" value="Genomic_DNA"/>
</dbReference>
<organism evidence="4">
    <name type="scientific">Tanacetum cinerariifolium</name>
    <name type="common">Dalmatian daisy</name>
    <name type="synonym">Chrysanthemum cinerariifolium</name>
    <dbReference type="NCBI Taxonomy" id="118510"/>
    <lineage>
        <taxon>Eukaryota</taxon>
        <taxon>Viridiplantae</taxon>
        <taxon>Streptophyta</taxon>
        <taxon>Embryophyta</taxon>
        <taxon>Tracheophyta</taxon>
        <taxon>Spermatophyta</taxon>
        <taxon>Magnoliopsida</taxon>
        <taxon>eudicotyledons</taxon>
        <taxon>Gunneridae</taxon>
        <taxon>Pentapetalae</taxon>
        <taxon>asterids</taxon>
        <taxon>campanulids</taxon>
        <taxon>Asterales</taxon>
        <taxon>Asteraceae</taxon>
        <taxon>Asteroideae</taxon>
        <taxon>Anthemideae</taxon>
        <taxon>Anthemidinae</taxon>
        <taxon>Tanacetum</taxon>
    </lineage>
</organism>
<feature type="transmembrane region" description="Helical" evidence="2">
    <location>
        <begin position="254"/>
        <end position="287"/>
    </location>
</feature>
<feature type="transmembrane region" description="Helical" evidence="2">
    <location>
        <begin position="299"/>
        <end position="321"/>
    </location>
</feature>
<feature type="domain" description="Retrovirus-related Pol polyprotein from transposon TNT 1-94-like beta-barrel" evidence="3">
    <location>
        <begin position="105"/>
        <end position="156"/>
    </location>
</feature>
<gene>
    <name evidence="4" type="ORF">Tci_014893</name>
</gene>
<dbReference type="InterPro" id="IPR054722">
    <property type="entry name" value="PolX-like_BBD"/>
</dbReference>
<name>A0A6L2K4B3_TANCI</name>
<dbReference type="AlphaFoldDB" id="A0A6L2K4B3"/>
<reference evidence="4" key="1">
    <citation type="journal article" date="2019" name="Sci. Rep.">
        <title>Draft genome of Tanacetum cinerariifolium, the natural source of mosquito coil.</title>
        <authorList>
            <person name="Yamashiro T."/>
            <person name="Shiraishi A."/>
            <person name="Satake H."/>
            <person name="Nakayama K."/>
        </authorList>
    </citation>
    <scope>NUCLEOTIDE SEQUENCE</scope>
</reference>
<feature type="region of interest" description="Disordered" evidence="1">
    <location>
        <begin position="368"/>
        <end position="388"/>
    </location>
</feature>
<feature type="compositionally biased region" description="Basic and acidic residues" evidence="1">
    <location>
        <begin position="47"/>
        <end position="56"/>
    </location>
</feature>